<evidence type="ECO:0000313" key="2">
    <source>
        <dbReference type="EMBL" id="GEN44562.1"/>
    </source>
</evidence>
<feature type="compositionally biased region" description="Basic residues" evidence="1">
    <location>
        <begin position="16"/>
        <end position="56"/>
    </location>
</feature>
<evidence type="ECO:0000313" key="3">
    <source>
        <dbReference type="Proteomes" id="UP000321440"/>
    </source>
</evidence>
<name>A0A511W5C5_9BACI</name>
<dbReference type="EMBL" id="BJYA01000001">
    <property type="protein sequence ID" value="GEN44562.1"/>
    <property type="molecule type" value="Genomic_DNA"/>
</dbReference>
<reference evidence="2 3" key="1">
    <citation type="submission" date="2019-07" db="EMBL/GenBank/DDBJ databases">
        <title>Whole genome shotgun sequence of Alkalibacillus haloalkaliphilus NBRC 103110.</title>
        <authorList>
            <person name="Hosoyama A."/>
            <person name="Uohara A."/>
            <person name="Ohji S."/>
            <person name="Ichikawa N."/>
        </authorList>
    </citation>
    <scope>NUCLEOTIDE SEQUENCE [LARGE SCALE GENOMIC DNA]</scope>
    <source>
        <strain evidence="2 3">NBRC 103110</strain>
    </source>
</reference>
<gene>
    <name evidence="2" type="ORF">AHA02nite_03380</name>
</gene>
<keyword evidence="3" id="KW-1185">Reference proteome</keyword>
<dbReference type="Proteomes" id="UP000321440">
    <property type="component" value="Unassembled WGS sequence"/>
</dbReference>
<protein>
    <submittedName>
        <fullName evidence="2">Uncharacterized protein</fullName>
    </submittedName>
</protein>
<accession>A0A511W5C5</accession>
<comment type="caution">
    <text evidence="2">The sequence shown here is derived from an EMBL/GenBank/DDBJ whole genome shotgun (WGS) entry which is preliminary data.</text>
</comment>
<feature type="region of interest" description="Disordered" evidence="1">
    <location>
        <begin position="1"/>
        <end position="56"/>
    </location>
</feature>
<dbReference type="AlphaFoldDB" id="A0A511W5C5"/>
<evidence type="ECO:0000256" key="1">
    <source>
        <dbReference type="SAM" id="MobiDB-lite"/>
    </source>
</evidence>
<sequence length="171" mass="20028">MDKNYKQPHMMQPMGQHKHPKHQQMHPMHHGPHHHKKMDPKHHMKKDPKHHHQKMDPKHHMKSMFDTCHKSRMHLVQVQAHDGQVYDGIIDDVGEDGVTLIMPWGDFDDMDHGYDDRMGPGGGFGPGYGSGYGPGYGLGYGPGQYPRRFRRFRRHRFPFSGLSRIFFPFFL</sequence>
<dbReference type="RefSeq" id="WP_146813740.1">
    <property type="nucleotide sequence ID" value="NZ_BJYA01000001.1"/>
</dbReference>
<proteinExistence type="predicted"/>
<organism evidence="2 3">
    <name type="scientific">Alkalibacillus haloalkaliphilus</name>
    <dbReference type="NCBI Taxonomy" id="94136"/>
    <lineage>
        <taxon>Bacteria</taxon>
        <taxon>Bacillati</taxon>
        <taxon>Bacillota</taxon>
        <taxon>Bacilli</taxon>
        <taxon>Bacillales</taxon>
        <taxon>Bacillaceae</taxon>
        <taxon>Alkalibacillus</taxon>
    </lineage>
</organism>